<evidence type="ECO:0000256" key="6">
    <source>
        <dbReference type="ARBA" id="ARBA00023145"/>
    </source>
</evidence>
<comment type="subunit">
    <text evidence="11">Heterodimer of a large membrane-associated beta subunit and a small pyruvoyl-containing alpha subunit.</text>
</comment>
<evidence type="ECO:0000256" key="7">
    <source>
        <dbReference type="ARBA" id="ARBA00023209"/>
    </source>
</evidence>
<keyword evidence="10 11" id="KW-0670">Pyruvate</keyword>
<keyword evidence="4 11" id="KW-0443">Lipid metabolism</keyword>
<keyword evidence="1 11" id="KW-1003">Cell membrane</keyword>
<dbReference type="PANTHER" id="PTHR35809">
    <property type="entry name" value="ARCHAETIDYLSERINE DECARBOXYLASE PROENZYME-RELATED"/>
    <property type="match status" value="1"/>
</dbReference>
<dbReference type="Proteomes" id="UP001375743">
    <property type="component" value="Unassembled WGS sequence"/>
</dbReference>
<evidence type="ECO:0000256" key="8">
    <source>
        <dbReference type="ARBA" id="ARBA00023239"/>
    </source>
</evidence>
<dbReference type="NCBIfam" id="NF003677">
    <property type="entry name" value="PRK05305.1-1"/>
    <property type="match status" value="1"/>
</dbReference>
<comment type="pathway">
    <text evidence="11">Phospholipid metabolism; phosphatidylethanolamine biosynthesis; phosphatidylethanolamine from CDP-diacylglycerol: step 2/2.</text>
</comment>
<comment type="PTM">
    <text evidence="11">Is synthesized initially as an inactive proenzyme. Formation of the active enzyme involves a self-maturation process in which the active site pyruvoyl group is generated from an internal serine residue via an autocatalytic post-translational modification. Two non-identical subunits are generated from the proenzyme in this reaction, and the pyruvate is formed at the N-terminus of the alpha chain, which is derived from the carboxyl end of the proenzyme. The post-translation cleavage follows an unusual pathway, termed non-hydrolytic serinolysis, in which the side chain hydroxyl group of the serine supplies its oxygen atom to form the C-terminus of the beta chain, while the remainder of the serine residue undergoes an oxidative deamination to produce ammonia and the pyruvoyl prosthetic group on the alpha chain.</text>
</comment>
<evidence type="ECO:0000256" key="12">
    <source>
        <dbReference type="SAM" id="Phobius"/>
    </source>
</evidence>
<keyword evidence="8 11" id="KW-0456">Lyase</keyword>
<accession>A0ABU8XXP3</accession>
<keyword evidence="5 11" id="KW-0472">Membrane</keyword>
<comment type="function">
    <text evidence="11">Catalyzes the formation of phosphatidylethanolamine (PtdEtn) from phosphatidylserine (PtdSer).</text>
</comment>
<feature type="modified residue" description="Pyruvic acid (Ser); by autocatalysis" evidence="11">
    <location>
        <position position="191"/>
    </location>
</feature>
<feature type="transmembrane region" description="Helical" evidence="12">
    <location>
        <begin position="21"/>
        <end position="54"/>
    </location>
</feature>
<proteinExistence type="inferred from homology"/>
<evidence type="ECO:0000313" key="14">
    <source>
        <dbReference type="Proteomes" id="UP001375743"/>
    </source>
</evidence>
<feature type="site" description="Cleavage (non-hydrolytic); by autocatalysis" evidence="11">
    <location>
        <begin position="190"/>
        <end position="191"/>
    </location>
</feature>
<dbReference type="InterPro" id="IPR033175">
    <property type="entry name" value="PSD-A"/>
</dbReference>
<comment type="catalytic activity">
    <reaction evidence="11">
        <text>a 1,2-diacyl-sn-glycero-3-phospho-L-serine + H(+) = a 1,2-diacyl-sn-glycero-3-phosphoethanolamine + CO2</text>
        <dbReference type="Rhea" id="RHEA:20828"/>
        <dbReference type="ChEBI" id="CHEBI:15378"/>
        <dbReference type="ChEBI" id="CHEBI:16526"/>
        <dbReference type="ChEBI" id="CHEBI:57262"/>
        <dbReference type="ChEBI" id="CHEBI:64612"/>
        <dbReference type="EC" id="4.1.1.65"/>
    </reaction>
</comment>
<comment type="caution">
    <text evidence="13">The sequence shown here is derived from an EMBL/GenBank/DDBJ whole genome shotgun (WGS) entry which is preliminary data.</text>
</comment>
<feature type="active site" description="Schiff-base intermediate with substrate; via pyruvic acid" evidence="11">
    <location>
        <position position="191"/>
    </location>
</feature>
<evidence type="ECO:0000313" key="13">
    <source>
        <dbReference type="EMBL" id="MEK0085170.1"/>
    </source>
</evidence>
<dbReference type="NCBIfam" id="NF003678">
    <property type="entry name" value="PRK05305.1-2"/>
    <property type="match status" value="1"/>
</dbReference>
<evidence type="ECO:0000256" key="3">
    <source>
        <dbReference type="ARBA" id="ARBA00022793"/>
    </source>
</evidence>
<keyword evidence="3 11" id="KW-0210">Decarboxylase</keyword>
<evidence type="ECO:0000256" key="9">
    <source>
        <dbReference type="ARBA" id="ARBA00023264"/>
    </source>
</evidence>
<evidence type="ECO:0000256" key="5">
    <source>
        <dbReference type="ARBA" id="ARBA00023136"/>
    </source>
</evidence>
<keyword evidence="12" id="KW-0812">Transmembrane</keyword>
<dbReference type="Pfam" id="PF02666">
    <property type="entry name" value="PS_Dcarbxylase"/>
    <property type="match status" value="1"/>
</dbReference>
<name>A0ABU8XXP3_9PROT</name>
<feature type="chain" id="PRO_5044932851" description="Phosphatidylserine decarboxylase beta chain" evidence="11">
    <location>
        <begin position="1"/>
        <end position="190"/>
    </location>
</feature>
<dbReference type="EMBL" id="JBBLZC010000022">
    <property type="protein sequence ID" value="MEK0085170.1"/>
    <property type="molecule type" value="Genomic_DNA"/>
</dbReference>
<keyword evidence="12" id="KW-1133">Transmembrane helix</keyword>
<keyword evidence="6 11" id="KW-0865">Zymogen</keyword>
<evidence type="ECO:0000256" key="10">
    <source>
        <dbReference type="ARBA" id="ARBA00023317"/>
    </source>
</evidence>
<evidence type="ECO:0000256" key="1">
    <source>
        <dbReference type="ARBA" id="ARBA00022475"/>
    </source>
</evidence>
<feature type="chain" id="PRO_5044932852" description="Phosphatidylserine decarboxylase alpha chain" evidence="11">
    <location>
        <begin position="191"/>
        <end position="233"/>
    </location>
</feature>
<keyword evidence="9 11" id="KW-1208">Phospholipid metabolism</keyword>
<evidence type="ECO:0000256" key="2">
    <source>
        <dbReference type="ARBA" id="ARBA00022516"/>
    </source>
</evidence>
<keyword evidence="2 11" id="KW-0444">Lipid biosynthesis</keyword>
<reference evidence="13 14" key="1">
    <citation type="submission" date="2024-01" db="EMBL/GenBank/DDBJ databases">
        <title>Multi-omics insights into the function and evolution of sodium benzoate biodegradation pathways in Benzoatithermus flavus gen. nov., sp. nov. from hot spring.</title>
        <authorList>
            <person name="Hu C.-J."/>
            <person name="Li W.-J."/>
        </authorList>
    </citation>
    <scope>NUCLEOTIDE SEQUENCE [LARGE SCALE GENOMIC DNA]</scope>
    <source>
        <strain evidence="13 14">SYSU G07066</strain>
    </source>
</reference>
<comment type="subcellular location">
    <subcellularLocation>
        <location evidence="11">Cell membrane</location>
        <topology evidence="11">Peripheral membrane protein</topology>
    </subcellularLocation>
</comment>
<comment type="cofactor">
    <cofactor evidence="11">
        <name>pyruvate</name>
        <dbReference type="ChEBI" id="CHEBI:15361"/>
    </cofactor>
    <text evidence="11">Binds 1 pyruvoyl group covalently per subunit.</text>
</comment>
<comment type="similarity">
    <text evidence="11">Belongs to the phosphatidylserine decarboxylase family. PSD-A subfamily.</text>
</comment>
<dbReference type="EC" id="4.1.1.65" evidence="11"/>
<evidence type="ECO:0000256" key="11">
    <source>
        <dbReference type="HAMAP-Rule" id="MF_00664"/>
    </source>
</evidence>
<dbReference type="GO" id="GO:0004609">
    <property type="term" value="F:phosphatidylserine decarboxylase activity"/>
    <property type="evidence" value="ECO:0007669"/>
    <property type="project" value="UniProtKB-EC"/>
</dbReference>
<dbReference type="HAMAP" id="MF_00664">
    <property type="entry name" value="PS_decarb_PSD_A"/>
    <property type="match status" value="1"/>
</dbReference>
<organism evidence="13 14">
    <name type="scientific">Benzoatithermus flavus</name>
    <dbReference type="NCBI Taxonomy" id="3108223"/>
    <lineage>
        <taxon>Bacteria</taxon>
        <taxon>Pseudomonadati</taxon>
        <taxon>Pseudomonadota</taxon>
        <taxon>Alphaproteobacteria</taxon>
        <taxon>Geminicoccales</taxon>
        <taxon>Geminicoccaceae</taxon>
        <taxon>Benzoatithermus</taxon>
    </lineage>
</organism>
<gene>
    <name evidence="11" type="primary">psd</name>
    <name evidence="13" type="ORF">U1T56_18610</name>
</gene>
<protein>
    <recommendedName>
        <fullName evidence="11">Phosphatidylserine decarboxylase proenzyme</fullName>
        <ecNumber evidence="11">4.1.1.65</ecNumber>
    </recommendedName>
    <component>
        <recommendedName>
            <fullName evidence="11">Phosphatidylserine decarboxylase alpha chain</fullName>
        </recommendedName>
    </component>
    <component>
        <recommendedName>
            <fullName evidence="11">Phosphatidylserine decarboxylase beta chain</fullName>
        </recommendedName>
    </component>
</protein>
<dbReference type="NCBIfam" id="NF003679">
    <property type="entry name" value="PRK05305.1-3"/>
    <property type="match status" value="1"/>
</dbReference>
<dbReference type="InterPro" id="IPR003817">
    <property type="entry name" value="PS_Dcarbxylase"/>
</dbReference>
<dbReference type="RefSeq" id="WP_418161017.1">
    <property type="nucleotide sequence ID" value="NZ_JBBLZC010000022.1"/>
</dbReference>
<evidence type="ECO:0000256" key="4">
    <source>
        <dbReference type="ARBA" id="ARBA00023098"/>
    </source>
</evidence>
<keyword evidence="14" id="KW-1185">Reference proteome</keyword>
<keyword evidence="7 11" id="KW-0594">Phospholipid biosynthesis</keyword>
<dbReference type="PANTHER" id="PTHR35809:SF1">
    <property type="entry name" value="ARCHAETIDYLSERINE DECARBOXYLASE PROENZYME-RELATED"/>
    <property type="match status" value="1"/>
</dbReference>
<sequence length="233" mass="25181">MSAPGTLSSVLPPIHRAGWPFIAAFLVAAILLGLLWAPLFWLGLLATLWCAYFFRDPVRVTPDDPALVVSPADGVVVTTAERVPPPELELGDRPLPCIGIFMNVFDVHVNRTPVIGTVVRRAYHPGKFLNASFDKASDENERQSWKIRTASGREIGLVQIAGLVARRIVPFVGEGAVLAAGQRVGLIRFGSRCDVYLPEGVEPLVLVGQRALAGETVLADLFGNQPKRQGRAS</sequence>